<evidence type="ECO:0000256" key="2">
    <source>
        <dbReference type="ARBA" id="ARBA00013346"/>
    </source>
</evidence>
<comment type="caution">
    <text evidence="4">The sequence shown here is derived from an EMBL/GenBank/DDBJ whole genome shotgun (WGS) entry which is preliminary data.</text>
</comment>
<protein>
    <recommendedName>
        <fullName evidence="2">Protein-L-isoaspartate O-methyltransferase</fullName>
    </recommendedName>
    <alternativeName>
        <fullName evidence="3">Protein L-isoaspartyl methyltransferase</fullName>
    </alternativeName>
</protein>
<dbReference type="InterPro" id="IPR029063">
    <property type="entry name" value="SAM-dependent_MTases_sf"/>
</dbReference>
<dbReference type="PANTHER" id="PTHR11579">
    <property type="entry name" value="PROTEIN-L-ISOASPARTATE O-METHYLTRANSFERASE"/>
    <property type="match status" value="1"/>
</dbReference>
<dbReference type="Gene3D" id="3.40.50.150">
    <property type="entry name" value="Vaccinia Virus protein VP39"/>
    <property type="match status" value="1"/>
</dbReference>
<accession>A0ABW2YQG1</accession>
<keyword evidence="5" id="KW-1185">Reference proteome</keyword>
<dbReference type="InterPro" id="IPR000682">
    <property type="entry name" value="PCMT"/>
</dbReference>
<comment type="similarity">
    <text evidence="1">Belongs to the methyltransferase superfamily. L-isoaspartyl/D-aspartyl protein methyltransferase family.</text>
</comment>
<dbReference type="CDD" id="cd02440">
    <property type="entry name" value="AdoMet_MTases"/>
    <property type="match status" value="1"/>
</dbReference>
<organism evidence="4 5">
    <name type="scientific">Lysobacter koreensis</name>
    <dbReference type="NCBI Taxonomy" id="266122"/>
    <lineage>
        <taxon>Bacteria</taxon>
        <taxon>Pseudomonadati</taxon>
        <taxon>Pseudomonadota</taxon>
        <taxon>Gammaproteobacteria</taxon>
        <taxon>Lysobacterales</taxon>
        <taxon>Lysobacteraceae</taxon>
        <taxon>Lysobacter</taxon>
    </lineage>
</organism>
<name>A0ABW2YQG1_9GAMM</name>
<evidence type="ECO:0000313" key="5">
    <source>
        <dbReference type="Proteomes" id="UP001597090"/>
    </source>
</evidence>
<sequence>MTTLDYAKARELMVEQQVRPWEVLDPRVLEVLSTLPREQFAPAAHRNLAYADVALPLGHGESMMKPVVEGRSLQALDLAPGDDVLEIGTGSGFLTACLARLAREVVSLEIHPDLADAARRQLAAQAIGNARVETVDAFAFDTDRRFSAICVTGAVTDIPQQFLRWLQPGGRMFVVRGRSPAMEAVLLQAGADGDAVNGARIASLFETDLPYLVGAAPAPTFEF</sequence>
<dbReference type="RefSeq" id="WP_386813099.1">
    <property type="nucleotide sequence ID" value="NZ_JBHTIH010000007.1"/>
</dbReference>
<dbReference type="PANTHER" id="PTHR11579:SF18">
    <property type="entry name" value="PROTEIN-L-ISOASPARTATE O-METHYLTRANSFERASE"/>
    <property type="match status" value="1"/>
</dbReference>
<evidence type="ECO:0000256" key="1">
    <source>
        <dbReference type="ARBA" id="ARBA00005369"/>
    </source>
</evidence>
<proteinExistence type="inferred from homology"/>
<dbReference type="EMBL" id="JBHTIH010000007">
    <property type="protein sequence ID" value="MFD0740039.1"/>
    <property type="molecule type" value="Genomic_DNA"/>
</dbReference>
<dbReference type="Pfam" id="PF01135">
    <property type="entry name" value="PCMT"/>
    <property type="match status" value="1"/>
</dbReference>
<evidence type="ECO:0000313" key="4">
    <source>
        <dbReference type="EMBL" id="MFD0740039.1"/>
    </source>
</evidence>
<dbReference type="Proteomes" id="UP001597090">
    <property type="component" value="Unassembled WGS sequence"/>
</dbReference>
<reference evidence="5" key="1">
    <citation type="journal article" date="2019" name="Int. J. Syst. Evol. Microbiol.">
        <title>The Global Catalogue of Microorganisms (GCM) 10K type strain sequencing project: providing services to taxonomists for standard genome sequencing and annotation.</title>
        <authorList>
            <consortium name="The Broad Institute Genomics Platform"/>
            <consortium name="The Broad Institute Genome Sequencing Center for Infectious Disease"/>
            <person name="Wu L."/>
            <person name="Ma J."/>
        </authorList>
    </citation>
    <scope>NUCLEOTIDE SEQUENCE [LARGE SCALE GENOMIC DNA]</scope>
    <source>
        <strain evidence="5">CCUG 55491</strain>
    </source>
</reference>
<dbReference type="SUPFAM" id="SSF53335">
    <property type="entry name" value="S-adenosyl-L-methionine-dependent methyltransferases"/>
    <property type="match status" value="1"/>
</dbReference>
<gene>
    <name evidence="4" type="ORF">ACFQZQ_12210</name>
</gene>
<evidence type="ECO:0000256" key="3">
    <source>
        <dbReference type="ARBA" id="ARBA00030757"/>
    </source>
</evidence>